<dbReference type="CDD" id="cd03814">
    <property type="entry name" value="GT4-like"/>
    <property type="match status" value="1"/>
</dbReference>
<dbReference type="InterPro" id="IPR028098">
    <property type="entry name" value="Glyco_trans_4-like_N"/>
</dbReference>
<dbReference type="EC" id="2.4.-.-" evidence="2"/>
<evidence type="ECO:0000313" key="2">
    <source>
        <dbReference type="EMBL" id="MEF7614300.1"/>
    </source>
</evidence>
<comment type="caution">
    <text evidence="2">The sequence shown here is derived from an EMBL/GenBank/DDBJ whole genome shotgun (WGS) entry which is preliminary data.</text>
</comment>
<feature type="domain" description="Glycosyltransferase subfamily 4-like N-terminal" evidence="1">
    <location>
        <begin position="40"/>
        <end position="211"/>
    </location>
</feature>
<dbReference type="Pfam" id="PF13692">
    <property type="entry name" value="Glyco_trans_1_4"/>
    <property type="match status" value="1"/>
</dbReference>
<gene>
    <name evidence="2" type="ORF">V4F39_10305</name>
</gene>
<reference evidence="2 3" key="1">
    <citation type="submission" date="2024-02" db="EMBL/GenBank/DDBJ databases">
        <title>Genome sequence of Aquincola sp. MAHUQ-54.</title>
        <authorList>
            <person name="Huq M.A."/>
        </authorList>
    </citation>
    <scope>NUCLEOTIDE SEQUENCE [LARGE SCALE GENOMIC DNA]</scope>
    <source>
        <strain evidence="2 3">MAHUQ-54</strain>
    </source>
</reference>
<sequence length="421" mass="46080">MAAAPEGFEQAASALAVDEFLPARRLLRIAVVTETYPPEVNGVASTIAQVVEGLRARQHAVQLVRPRQAADAPGEAQAEPRCEQVLMRGLPIPRYPHLKMGVPSRKALAALWALKRPDIVHIATEGPLGWSALQAARRLGLPVCSDFRTNFHAYSRHYGVGWLHRPIMAYLRRFHNRTRCTMVPTEALRGALEAAGFRGLRVVPRGVDTQRFDPACRSEALRATWGVRPGQPVALYVGRLAPEKNLDLLARAFEAMRRDAPALRLVLVGDGPMRRELQHRLPGAVFVGERRGDDLAAHYASGDLFLFPSLTETYGNVTPEAMASALPVLAFDEAAAGRLIRHGDNGLLAPPGDADSFVRQALRLVNDLPAARGLGRRAREAVCEHGWDRIVAQVEQIFLAELRSGPPLPSGLWRTTEAAGR</sequence>
<dbReference type="InterPro" id="IPR050194">
    <property type="entry name" value="Glycosyltransferase_grp1"/>
</dbReference>
<dbReference type="AlphaFoldDB" id="A0AAW9QGZ4"/>
<dbReference type="GO" id="GO:0016757">
    <property type="term" value="F:glycosyltransferase activity"/>
    <property type="evidence" value="ECO:0007669"/>
    <property type="project" value="UniProtKB-KW"/>
</dbReference>
<dbReference type="Proteomes" id="UP001336250">
    <property type="component" value="Unassembled WGS sequence"/>
</dbReference>
<evidence type="ECO:0000313" key="3">
    <source>
        <dbReference type="Proteomes" id="UP001336250"/>
    </source>
</evidence>
<dbReference type="Gene3D" id="3.40.50.2000">
    <property type="entry name" value="Glycogen Phosphorylase B"/>
    <property type="match status" value="2"/>
</dbReference>
<keyword evidence="3" id="KW-1185">Reference proteome</keyword>
<name>A0AAW9QGZ4_9BURK</name>
<evidence type="ECO:0000259" key="1">
    <source>
        <dbReference type="Pfam" id="PF13439"/>
    </source>
</evidence>
<protein>
    <submittedName>
        <fullName evidence="2">Glycosyltransferase family 1 protein</fullName>
        <ecNumber evidence="2">2.4.-.-</ecNumber>
    </submittedName>
</protein>
<keyword evidence="2" id="KW-0328">Glycosyltransferase</keyword>
<keyword evidence="2" id="KW-0808">Transferase</keyword>
<organism evidence="2 3">
    <name type="scientific">Aquincola agrisoli</name>
    <dbReference type="NCBI Taxonomy" id="3119538"/>
    <lineage>
        <taxon>Bacteria</taxon>
        <taxon>Pseudomonadati</taxon>
        <taxon>Pseudomonadota</taxon>
        <taxon>Betaproteobacteria</taxon>
        <taxon>Burkholderiales</taxon>
        <taxon>Sphaerotilaceae</taxon>
        <taxon>Aquincola</taxon>
    </lineage>
</organism>
<dbReference type="EMBL" id="JAZIBG010000024">
    <property type="protein sequence ID" value="MEF7614300.1"/>
    <property type="molecule type" value="Genomic_DNA"/>
</dbReference>
<dbReference type="Pfam" id="PF13439">
    <property type="entry name" value="Glyco_transf_4"/>
    <property type="match status" value="1"/>
</dbReference>
<dbReference type="RefSeq" id="WP_332289268.1">
    <property type="nucleotide sequence ID" value="NZ_JAZIBG010000024.1"/>
</dbReference>
<dbReference type="SUPFAM" id="SSF53756">
    <property type="entry name" value="UDP-Glycosyltransferase/glycogen phosphorylase"/>
    <property type="match status" value="1"/>
</dbReference>
<dbReference type="PANTHER" id="PTHR45947">
    <property type="entry name" value="SULFOQUINOVOSYL TRANSFERASE SQD2"/>
    <property type="match status" value="1"/>
</dbReference>
<dbReference type="PANTHER" id="PTHR45947:SF3">
    <property type="entry name" value="SULFOQUINOVOSYL TRANSFERASE SQD2"/>
    <property type="match status" value="1"/>
</dbReference>
<proteinExistence type="predicted"/>
<accession>A0AAW9QGZ4</accession>